<dbReference type="eggNOG" id="COG2919">
    <property type="taxonomic scope" value="Bacteria"/>
</dbReference>
<proteinExistence type="predicted"/>
<keyword evidence="3" id="KW-1133">Transmembrane helix</keyword>
<dbReference type="EMBL" id="AGWL01000006">
    <property type="protein sequence ID" value="EKU94995.1"/>
    <property type="molecule type" value="Genomic_DNA"/>
</dbReference>
<keyword evidence="5" id="KW-1185">Reference proteome</keyword>
<dbReference type="HOGENOM" id="CLU_085342_4_1_11"/>
<name>K9F0I0_9ACTO</name>
<organism evidence="4 5">
    <name type="scientific">Actinobaculum massiliense ACS-171-V-Col2</name>
    <dbReference type="NCBI Taxonomy" id="883066"/>
    <lineage>
        <taxon>Bacteria</taxon>
        <taxon>Bacillati</taxon>
        <taxon>Actinomycetota</taxon>
        <taxon>Actinomycetes</taxon>
        <taxon>Actinomycetales</taxon>
        <taxon>Actinomycetaceae</taxon>
        <taxon>Actinobaculum</taxon>
    </lineage>
</organism>
<feature type="coiled-coil region" evidence="1">
    <location>
        <begin position="37"/>
        <end position="71"/>
    </location>
</feature>
<evidence type="ECO:0000256" key="3">
    <source>
        <dbReference type="SAM" id="Phobius"/>
    </source>
</evidence>
<evidence type="ECO:0000256" key="2">
    <source>
        <dbReference type="SAM" id="MobiDB-lite"/>
    </source>
</evidence>
<dbReference type="Proteomes" id="UP000009888">
    <property type="component" value="Unassembled WGS sequence"/>
</dbReference>
<reference evidence="4 5" key="1">
    <citation type="submission" date="2012-09" db="EMBL/GenBank/DDBJ databases">
        <title>The Genome Sequence of Actinobaculum massiliae ACS-171-V-COL2.</title>
        <authorList>
            <consortium name="The Broad Institute Genome Sequencing Platform"/>
            <person name="Earl A."/>
            <person name="Ward D."/>
            <person name="Feldgarden M."/>
            <person name="Gevers D."/>
            <person name="Saerens B."/>
            <person name="Vaneechoutte M."/>
            <person name="Walker B."/>
            <person name="Young S.K."/>
            <person name="Zeng Q."/>
            <person name="Gargeya S."/>
            <person name="Fitzgerald M."/>
            <person name="Haas B."/>
            <person name="Abouelleil A."/>
            <person name="Alvarado L."/>
            <person name="Arachchi H.M."/>
            <person name="Berlin A."/>
            <person name="Chapman S.B."/>
            <person name="Goldberg J."/>
            <person name="Griggs A."/>
            <person name="Gujja S."/>
            <person name="Hansen M."/>
            <person name="Howarth C."/>
            <person name="Imamovic A."/>
            <person name="Larimer J."/>
            <person name="McCowen C."/>
            <person name="Montmayeur A."/>
            <person name="Murphy C."/>
            <person name="Neiman D."/>
            <person name="Pearson M."/>
            <person name="Priest M."/>
            <person name="Roberts A."/>
            <person name="Saif S."/>
            <person name="Shea T."/>
            <person name="Sisk P."/>
            <person name="Sykes S."/>
            <person name="Wortman J."/>
            <person name="Nusbaum C."/>
            <person name="Birren B."/>
        </authorList>
    </citation>
    <scope>NUCLEOTIDE SEQUENCE [LARGE SCALE GENOMIC DNA]</scope>
    <source>
        <strain evidence="5">ACS-171-V-Col2</strain>
    </source>
</reference>
<evidence type="ECO:0000313" key="4">
    <source>
        <dbReference type="EMBL" id="EKU94995.1"/>
    </source>
</evidence>
<protein>
    <recommendedName>
        <fullName evidence="6">Cell division protein FtsL</fullName>
    </recommendedName>
</protein>
<dbReference type="Pfam" id="PF04977">
    <property type="entry name" value="DivIC"/>
    <property type="match status" value="1"/>
</dbReference>
<feature type="region of interest" description="Disordered" evidence="2">
    <location>
        <begin position="139"/>
        <end position="184"/>
    </location>
</feature>
<keyword evidence="1" id="KW-0175">Coiled coil</keyword>
<keyword evidence="3" id="KW-0812">Transmembrane</keyword>
<evidence type="ECO:0000256" key="1">
    <source>
        <dbReference type="SAM" id="Coils"/>
    </source>
</evidence>
<dbReference type="AlphaFoldDB" id="K9F0I0"/>
<comment type="caution">
    <text evidence="4">The sequence shown here is derived from an EMBL/GenBank/DDBJ whole genome shotgun (WGS) entry which is preliminary data.</text>
</comment>
<sequence>MAVVGKNGERAISLRVIAVFLFAILAVIIIAPTAARYTSQQEQLRQVRAEYSEMQERSAQLEAELALWQNDDFVREQARSRLGYVVPGETLYVTRNQEEGSAQQQLAERVEQSNRTRRANTPWYMTMWDSIRISGYSSDGTLDNPNDTPVFRPGSQTPAPAETPAIEATDPAAGSAAEPSAPQG</sequence>
<gene>
    <name evidence="4" type="ORF">HMPREF9233_01133</name>
</gene>
<evidence type="ECO:0008006" key="6">
    <source>
        <dbReference type="Google" id="ProtNLM"/>
    </source>
</evidence>
<feature type="compositionally biased region" description="Low complexity" evidence="2">
    <location>
        <begin position="157"/>
        <end position="184"/>
    </location>
</feature>
<feature type="transmembrane region" description="Helical" evidence="3">
    <location>
        <begin position="12"/>
        <end position="35"/>
    </location>
</feature>
<dbReference type="InterPro" id="IPR007060">
    <property type="entry name" value="FtsL/DivIC"/>
</dbReference>
<keyword evidence="3" id="KW-0472">Membrane</keyword>
<dbReference type="PATRIC" id="fig|883066.3.peg.1192"/>
<accession>K9F0I0</accession>
<evidence type="ECO:0000313" key="5">
    <source>
        <dbReference type="Proteomes" id="UP000009888"/>
    </source>
</evidence>
<dbReference type="STRING" id="202789.GCA_001457435_00982"/>